<protein>
    <submittedName>
        <fullName evidence="1">Uncharacterized protein</fullName>
    </submittedName>
</protein>
<sequence length="113" mass="12689">MDPIQPFYTVYEIQACFGNSKEHFAVYVETDEGGVGQLIHVRCAVGKSGMMFERQYFIGPGPESLATFKYKIRRGLVRKDDLERMVDVCRAIGAPEAQFIGSTCQCITWVGQV</sequence>
<comment type="caution">
    <text evidence="1">The sequence shown here is derived from an EMBL/GenBank/DDBJ whole genome shotgun (WGS) entry which is preliminary data.</text>
</comment>
<dbReference type="Proteomes" id="UP000266272">
    <property type="component" value="Unassembled WGS sequence"/>
</dbReference>
<proteinExistence type="predicted"/>
<dbReference type="OrthoDB" id="4135672at2759"/>
<dbReference type="InterPro" id="IPR046670">
    <property type="entry name" value="DUF6540"/>
</dbReference>
<dbReference type="AlphaFoldDB" id="A0A395NNX6"/>
<reference evidence="1 2" key="1">
    <citation type="journal article" date="2018" name="PLoS Pathog.">
        <title>Evolution of structural diversity of trichothecenes, a family of toxins produced by plant pathogenic and entomopathogenic fungi.</title>
        <authorList>
            <person name="Proctor R.H."/>
            <person name="McCormick S.P."/>
            <person name="Kim H.S."/>
            <person name="Cardoza R.E."/>
            <person name="Stanley A.M."/>
            <person name="Lindo L."/>
            <person name="Kelly A."/>
            <person name="Brown D.W."/>
            <person name="Lee T."/>
            <person name="Vaughan M.M."/>
            <person name="Alexander N.J."/>
            <person name="Busman M."/>
            <person name="Gutierrez S."/>
        </authorList>
    </citation>
    <scope>NUCLEOTIDE SEQUENCE [LARGE SCALE GENOMIC DNA]</scope>
    <source>
        <strain evidence="1 2">IBT 40837</strain>
    </source>
</reference>
<accession>A0A395NNX6</accession>
<evidence type="ECO:0000313" key="2">
    <source>
        <dbReference type="Proteomes" id="UP000266272"/>
    </source>
</evidence>
<dbReference type="EMBL" id="PXOA01000258">
    <property type="protein sequence ID" value="RFU77689.1"/>
    <property type="molecule type" value="Genomic_DNA"/>
</dbReference>
<evidence type="ECO:0000313" key="1">
    <source>
        <dbReference type="EMBL" id="RFU77689.1"/>
    </source>
</evidence>
<organism evidence="1 2">
    <name type="scientific">Trichoderma arundinaceum</name>
    <dbReference type="NCBI Taxonomy" id="490622"/>
    <lineage>
        <taxon>Eukaryota</taxon>
        <taxon>Fungi</taxon>
        <taxon>Dikarya</taxon>
        <taxon>Ascomycota</taxon>
        <taxon>Pezizomycotina</taxon>
        <taxon>Sordariomycetes</taxon>
        <taxon>Hypocreomycetidae</taxon>
        <taxon>Hypocreales</taxon>
        <taxon>Hypocreaceae</taxon>
        <taxon>Trichoderma</taxon>
    </lineage>
</organism>
<keyword evidence="2" id="KW-1185">Reference proteome</keyword>
<dbReference type="Pfam" id="PF20174">
    <property type="entry name" value="DUF6540"/>
    <property type="match status" value="1"/>
</dbReference>
<gene>
    <name evidence="1" type="ORF">TARUN_4548</name>
</gene>
<name>A0A395NNX6_TRIAR</name>